<proteinExistence type="inferred from homology"/>
<protein>
    <recommendedName>
        <fullName evidence="1">ESAT-6-like protein</fullName>
    </recommendedName>
</protein>
<dbReference type="EMBL" id="JALN02000002">
    <property type="protein sequence ID" value="KDE97194.1"/>
    <property type="molecule type" value="Genomic_DNA"/>
</dbReference>
<dbReference type="Proteomes" id="UP000022835">
    <property type="component" value="Unassembled WGS sequence"/>
</dbReference>
<comment type="similarity">
    <text evidence="1">Belongs to the WXG100 family.</text>
</comment>
<dbReference type="eggNOG" id="COG4842">
    <property type="taxonomic scope" value="Bacteria"/>
</dbReference>
<dbReference type="Gene3D" id="1.10.287.1060">
    <property type="entry name" value="ESAT-6-like"/>
    <property type="match status" value="1"/>
</dbReference>
<dbReference type="STRING" id="1440774.Y900_028400"/>
<evidence type="ECO:0000313" key="2">
    <source>
        <dbReference type="EMBL" id="KDE97194.1"/>
    </source>
</evidence>
<dbReference type="Pfam" id="PF06013">
    <property type="entry name" value="WXG100"/>
    <property type="match status" value="1"/>
</dbReference>
<dbReference type="AlphaFoldDB" id="A0A064C959"/>
<dbReference type="InterPro" id="IPR036689">
    <property type="entry name" value="ESAT-6-like_sf"/>
</dbReference>
<organism evidence="2 3">
    <name type="scientific">Mycolicibacterium aromaticivorans JS19b1 = JCM 16368</name>
    <dbReference type="NCBI Taxonomy" id="1440774"/>
    <lineage>
        <taxon>Bacteria</taxon>
        <taxon>Bacillati</taxon>
        <taxon>Actinomycetota</taxon>
        <taxon>Actinomycetes</taxon>
        <taxon>Mycobacteriales</taxon>
        <taxon>Mycobacteriaceae</taxon>
        <taxon>Mycolicibacterium</taxon>
    </lineage>
</organism>
<dbReference type="RefSeq" id="WP_036348487.1">
    <property type="nucleotide sequence ID" value="NZ_JALN02000002.1"/>
</dbReference>
<reference evidence="2" key="1">
    <citation type="submission" date="2014-05" db="EMBL/GenBank/DDBJ databases">
        <title>Genome sequence of Mycobacterium aromaticivorans strain JS19b1T (= DSM 45407T).</title>
        <authorList>
            <person name="Kwak Y."/>
            <person name="Park G.-S."/>
            <person name="Li Q.X."/>
            <person name="Lee S.-E."/>
            <person name="Shin J.-H."/>
        </authorList>
    </citation>
    <scope>NUCLEOTIDE SEQUENCE [LARGE SCALE GENOMIC DNA]</scope>
    <source>
        <strain evidence="2">JS19b1</strain>
    </source>
</reference>
<dbReference type="OrthoDB" id="4739539at2"/>
<dbReference type="InterPro" id="IPR010310">
    <property type="entry name" value="T7SS_ESAT-6-like"/>
</dbReference>
<keyword evidence="3" id="KW-1185">Reference proteome</keyword>
<comment type="caution">
    <text evidence="2">The sequence shown here is derived from an EMBL/GenBank/DDBJ whole genome shotgun (WGS) entry which is preliminary data.</text>
</comment>
<name>A0A064C959_9MYCO</name>
<dbReference type="SUPFAM" id="SSF140453">
    <property type="entry name" value="EsxAB dimer-like"/>
    <property type="match status" value="1"/>
</dbReference>
<dbReference type="NCBIfam" id="TIGR03930">
    <property type="entry name" value="WXG100_ESAT6"/>
    <property type="match status" value="1"/>
</dbReference>
<sequence length="97" mass="10528">MSNFMTDPAAMRDYSGRFANHASNITSDAQKAYASSTGIAGAGWDGDANTTSLGTVEEMMRAFRNIENQMHFVSDNLRTSADTYEQQEHANAAALKS</sequence>
<gene>
    <name evidence="2" type="ORF">Y900_028400</name>
</gene>
<evidence type="ECO:0000256" key="1">
    <source>
        <dbReference type="RuleBase" id="RU362001"/>
    </source>
</evidence>
<evidence type="ECO:0000313" key="3">
    <source>
        <dbReference type="Proteomes" id="UP000022835"/>
    </source>
</evidence>
<accession>A0A064C959</accession>